<feature type="domain" description="DWNN" evidence="9">
    <location>
        <begin position="5"/>
        <end position="79"/>
    </location>
</feature>
<feature type="compositionally biased region" description="Low complexity" evidence="7">
    <location>
        <begin position="365"/>
        <end position="381"/>
    </location>
</feature>
<evidence type="ECO:0000256" key="6">
    <source>
        <dbReference type="PROSITE-ProRule" id="PRU00047"/>
    </source>
</evidence>
<dbReference type="GO" id="GO:0003676">
    <property type="term" value="F:nucleic acid binding"/>
    <property type="evidence" value="ECO:0007669"/>
    <property type="project" value="InterPro"/>
</dbReference>
<evidence type="ECO:0000259" key="9">
    <source>
        <dbReference type="PROSITE" id="PS51282"/>
    </source>
</evidence>
<dbReference type="GO" id="GO:0005634">
    <property type="term" value="C:nucleus"/>
    <property type="evidence" value="ECO:0007669"/>
    <property type="project" value="UniProtKB-SubCell"/>
</dbReference>
<dbReference type="InterPro" id="IPR033489">
    <property type="entry name" value="RBBP6"/>
</dbReference>
<evidence type="ECO:0000256" key="5">
    <source>
        <dbReference type="ARBA" id="ARBA00023242"/>
    </source>
</evidence>
<comment type="subcellular location">
    <subcellularLocation>
        <location evidence="1">Nucleus</location>
    </subcellularLocation>
</comment>
<evidence type="ECO:0000313" key="11">
    <source>
        <dbReference type="Proteomes" id="UP001172102"/>
    </source>
</evidence>
<dbReference type="Pfam" id="PF13696">
    <property type="entry name" value="zf-CCHC_2"/>
    <property type="match status" value="1"/>
</dbReference>
<dbReference type="CDD" id="cd16620">
    <property type="entry name" value="vRING-HC-C4C4_RBBP6"/>
    <property type="match status" value="1"/>
</dbReference>
<keyword evidence="4" id="KW-0862">Zinc</keyword>
<keyword evidence="11" id="KW-1185">Reference proteome</keyword>
<feature type="region of interest" description="Disordered" evidence="7">
    <location>
        <begin position="616"/>
        <end position="686"/>
    </location>
</feature>
<dbReference type="GO" id="GO:0006397">
    <property type="term" value="P:mRNA processing"/>
    <property type="evidence" value="ECO:0007669"/>
    <property type="project" value="InterPro"/>
</dbReference>
<feature type="domain" description="CCHC-type" evidence="8">
    <location>
        <begin position="180"/>
        <end position="194"/>
    </location>
</feature>
<dbReference type="PROSITE" id="PS51282">
    <property type="entry name" value="DWNN"/>
    <property type="match status" value="1"/>
</dbReference>
<dbReference type="PANTHER" id="PTHR15439:SF0">
    <property type="entry name" value="CELL DIVISION CYCLE AND APOPTOSIS REGULATOR PROTEIN 1-RELATED"/>
    <property type="match status" value="1"/>
</dbReference>
<sequence>MASSVFFKFKSQKEPTRVEFDGTGISVFELKREIILRSGLGDGNDFDLVICGDEAMKEPFDDDTEIIPRSTTVIARRMPPRIQGRGGAARYVSGKMPVHAKNSSRKEQTSKPLIKPPSTTMAQLSSAMTEEEKMAAVFQAQTENFTAREEEMATQQYVAKGGQKKAVVVPNHEPPQGYICYRCGEKGHWIQLCPTNDNPDYDNRPRVKRTTGIPKSFLKTVDKATVLSQNADGDDTKTPSGIMVNPDGDWVIAEPDKASWEQFQAKAKSNASAQKATLEGDKEVQERGLECPIDKKMFIDPMKTPCCEKTYCNDCITNALIESDFVCPGCKTEGVLIDDLKPDEEAVKKMKSFLAERDSKAKAGSKSPQSPVAPKSPAAAVNGDATGSNGEPATRTLKSPSPPAAAATAQQQTSQPSQTSTGSALTPSSTASTPANGEHPALVTKKRPAEESLENPKIPKAPKAMQKQQGNGVQQAPTPQQQQQMQQALMDQMMMGGMPGMGMPGMGGMNGMGGIGGMPMMFPGMPMMGNFGGMGGMPGMNPMGGMMNPMMSPMMAGGMPGFSGMSGGGFNGANNMWGGAGGAGVVAGPDMTVGGAGMNMSMGNPAPVGPNMNRMIPGGMNNGAGAYNISNSQHHQQQQHQQQHPPYKNFSHQPADDEDAYFRKPVNPHRHQNRTRRVRPSDYREL</sequence>
<dbReference type="InterPro" id="IPR013083">
    <property type="entry name" value="Znf_RING/FYVE/PHD"/>
</dbReference>
<dbReference type="GO" id="GO:0006511">
    <property type="term" value="P:ubiquitin-dependent protein catabolic process"/>
    <property type="evidence" value="ECO:0007669"/>
    <property type="project" value="TreeGrafter"/>
</dbReference>
<keyword evidence="3 6" id="KW-0863">Zinc-finger</keyword>
<keyword evidence="2" id="KW-0479">Metal-binding</keyword>
<dbReference type="InterPro" id="IPR036875">
    <property type="entry name" value="Znf_CCHC_sf"/>
</dbReference>
<dbReference type="EMBL" id="JAUKUA010000003">
    <property type="protein sequence ID" value="KAK0720806.1"/>
    <property type="molecule type" value="Genomic_DNA"/>
</dbReference>
<reference evidence="10" key="1">
    <citation type="submission" date="2023-06" db="EMBL/GenBank/DDBJ databases">
        <title>Genome-scale phylogeny and comparative genomics of the fungal order Sordariales.</title>
        <authorList>
            <consortium name="Lawrence Berkeley National Laboratory"/>
            <person name="Hensen N."/>
            <person name="Bonometti L."/>
            <person name="Westerberg I."/>
            <person name="Brannstrom I.O."/>
            <person name="Guillou S."/>
            <person name="Cros-Aarteil S."/>
            <person name="Calhoun S."/>
            <person name="Haridas S."/>
            <person name="Kuo A."/>
            <person name="Mondo S."/>
            <person name="Pangilinan J."/>
            <person name="Riley R."/>
            <person name="Labutti K."/>
            <person name="Andreopoulos B."/>
            <person name="Lipzen A."/>
            <person name="Chen C."/>
            <person name="Yanf M."/>
            <person name="Daum C."/>
            <person name="Ng V."/>
            <person name="Clum A."/>
            <person name="Steindorff A."/>
            <person name="Ohm R."/>
            <person name="Martin F."/>
            <person name="Silar P."/>
            <person name="Natvig D."/>
            <person name="Lalanne C."/>
            <person name="Gautier V."/>
            <person name="Ament-Velasquez S.L."/>
            <person name="Kruys A."/>
            <person name="Hutchinson M.I."/>
            <person name="Powell A.J."/>
            <person name="Barry K."/>
            <person name="Miller A.N."/>
            <person name="Grigoriev I.V."/>
            <person name="Debuchy R."/>
            <person name="Gladieux P."/>
            <person name="Thoren M.H."/>
            <person name="Johannesson H."/>
        </authorList>
    </citation>
    <scope>NUCLEOTIDE SEQUENCE</scope>
    <source>
        <strain evidence="10">SMH4607-1</strain>
    </source>
</reference>
<dbReference type="PROSITE" id="PS50158">
    <property type="entry name" value="ZF_CCHC"/>
    <property type="match status" value="1"/>
</dbReference>
<dbReference type="AlphaFoldDB" id="A0AA40ARU3"/>
<dbReference type="Gene3D" id="4.10.60.10">
    <property type="entry name" value="Zinc finger, CCHC-type"/>
    <property type="match status" value="1"/>
</dbReference>
<dbReference type="Gene3D" id="3.30.40.10">
    <property type="entry name" value="Zinc/RING finger domain, C3HC4 (zinc finger)"/>
    <property type="match status" value="1"/>
</dbReference>
<evidence type="ECO:0000256" key="1">
    <source>
        <dbReference type="ARBA" id="ARBA00004123"/>
    </source>
</evidence>
<dbReference type="Pfam" id="PF08783">
    <property type="entry name" value="DWNN"/>
    <property type="match status" value="1"/>
</dbReference>
<dbReference type="Proteomes" id="UP001172102">
    <property type="component" value="Unassembled WGS sequence"/>
</dbReference>
<dbReference type="GO" id="GO:0061630">
    <property type="term" value="F:ubiquitin protein ligase activity"/>
    <property type="evidence" value="ECO:0007669"/>
    <property type="project" value="InterPro"/>
</dbReference>
<dbReference type="PANTHER" id="PTHR15439">
    <property type="entry name" value="RETINOBLASTOMA-BINDING PROTEIN 6"/>
    <property type="match status" value="1"/>
</dbReference>
<dbReference type="SUPFAM" id="SSF57756">
    <property type="entry name" value="Retrovirus zinc finger-like domains"/>
    <property type="match status" value="1"/>
</dbReference>
<evidence type="ECO:0000256" key="3">
    <source>
        <dbReference type="ARBA" id="ARBA00022771"/>
    </source>
</evidence>
<feature type="compositionally biased region" description="Low complexity" evidence="7">
    <location>
        <begin position="633"/>
        <end position="644"/>
    </location>
</feature>
<comment type="caution">
    <text evidence="10">The sequence shown here is derived from an EMBL/GenBank/DDBJ whole genome shotgun (WGS) entry which is preliminary data.</text>
</comment>
<feature type="region of interest" description="Disordered" evidence="7">
    <location>
        <begin position="97"/>
        <end position="119"/>
    </location>
</feature>
<dbReference type="GO" id="GO:0016567">
    <property type="term" value="P:protein ubiquitination"/>
    <property type="evidence" value="ECO:0007669"/>
    <property type="project" value="InterPro"/>
</dbReference>
<proteinExistence type="predicted"/>
<dbReference type="SUPFAM" id="SSF57850">
    <property type="entry name" value="RING/U-box"/>
    <property type="match status" value="1"/>
</dbReference>
<evidence type="ECO:0000313" key="10">
    <source>
        <dbReference type="EMBL" id="KAK0720806.1"/>
    </source>
</evidence>
<gene>
    <name evidence="10" type="ORF">B0H67DRAFT_663305</name>
</gene>
<organism evidence="10 11">
    <name type="scientific">Lasiosphaeris hirsuta</name>
    <dbReference type="NCBI Taxonomy" id="260670"/>
    <lineage>
        <taxon>Eukaryota</taxon>
        <taxon>Fungi</taxon>
        <taxon>Dikarya</taxon>
        <taxon>Ascomycota</taxon>
        <taxon>Pezizomycotina</taxon>
        <taxon>Sordariomycetes</taxon>
        <taxon>Sordariomycetidae</taxon>
        <taxon>Sordariales</taxon>
        <taxon>Lasiosphaeriaceae</taxon>
        <taxon>Lasiosphaeris</taxon>
    </lineage>
</organism>
<feature type="compositionally biased region" description="Basic residues" evidence="7">
    <location>
        <begin position="666"/>
        <end position="678"/>
    </location>
</feature>
<evidence type="ECO:0000256" key="4">
    <source>
        <dbReference type="ARBA" id="ARBA00022833"/>
    </source>
</evidence>
<dbReference type="InterPro" id="IPR014891">
    <property type="entry name" value="DWNN_domain"/>
</dbReference>
<protein>
    <submittedName>
        <fullName evidence="10">DWNN domain-containing protein</fullName>
    </submittedName>
</protein>
<dbReference type="GO" id="GO:0008270">
    <property type="term" value="F:zinc ion binding"/>
    <property type="evidence" value="ECO:0007669"/>
    <property type="project" value="UniProtKB-KW"/>
</dbReference>
<accession>A0AA40ARU3</accession>
<evidence type="ECO:0000256" key="2">
    <source>
        <dbReference type="ARBA" id="ARBA00022723"/>
    </source>
</evidence>
<dbReference type="Gene3D" id="3.10.20.90">
    <property type="entry name" value="Phosphatidylinositol 3-kinase Catalytic Subunit, Chain A, domain 1"/>
    <property type="match status" value="1"/>
</dbReference>
<dbReference type="InterPro" id="IPR025829">
    <property type="entry name" value="Zn_knuckle_CX2CX3GHX4C"/>
</dbReference>
<dbReference type="SMART" id="SM00343">
    <property type="entry name" value="ZnF_C2HC"/>
    <property type="match status" value="1"/>
</dbReference>
<evidence type="ECO:0000256" key="7">
    <source>
        <dbReference type="SAM" id="MobiDB-lite"/>
    </source>
</evidence>
<feature type="region of interest" description="Disordered" evidence="7">
    <location>
        <begin position="358"/>
        <end position="487"/>
    </location>
</feature>
<dbReference type="InterPro" id="IPR001878">
    <property type="entry name" value="Znf_CCHC"/>
</dbReference>
<feature type="compositionally biased region" description="Low complexity" evidence="7">
    <location>
        <begin position="404"/>
        <end position="435"/>
    </location>
</feature>
<feature type="compositionally biased region" description="Low complexity" evidence="7">
    <location>
        <begin position="474"/>
        <end position="487"/>
    </location>
</feature>
<evidence type="ECO:0000259" key="8">
    <source>
        <dbReference type="PROSITE" id="PS50158"/>
    </source>
</evidence>
<name>A0AA40ARU3_9PEZI</name>
<keyword evidence="5" id="KW-0539">Nucleus</keyword>
<dbReference type="SMART" id="SM01180">
    <property type="entry name" value="DWNN"/>
    <property type="match status" value="1"/>
</dbReference>